<evidence type="ECO:0000313" key="1">
    <source>
        <dbReference type="EMBL" id="CAE8638355.1"/>
    </source>
</evidence>
<dbReference type="AlphaFoldDB" id="A0A813HKV4"/>
<dbReference type="EMBL" id="CAJNNW010001432">
    <property type="protein sequence ID" value="CAE8638355.1"/>
    <property type="molecule type" value="Genomic_DNA"/>
</dbReference>
<reference evidence="1" key="1">
    <citation type="submission" date="2021-02" db="EMBL/GenBank/DDBJ databases">
        <authorList>
            <person name="Dougan E. K."/>
            <person name="Rhodes N."/>
            <person name="Thang M."/>
            <person name="Chan C."/>
        </authorList>
    </citation>
    <scope>NUCLEOTIDE SEQUENCE</scope>
</reference>
<sequence>VLKVKALLFTAARLGEFPQAFQGDPSCWGFGLTFEKCCWPTPRKECWDDVFTSERCCGSLASLAVSEGVPRVVARLRDELFTDVDPYSFLRSDCGRGYLPQVRYPDSHLTPDVIRAVLSFLGVPPLLWVE</sequence>
<gene>
    <name evidence="1" type="ORF">PGLA2088_LOCUS1832</name>
</gene>
<accession>A0A813HKV4</accession>
<proteinExistence type="predicted"/>
<evidence type="ECO:0000313" key="2">
    <source>
        <dbReference type="Proteomes" id="UP000626109"/>
    </source>
</evidence>
<dbReference type="Proteomes" id="UP000626109">
    <property type="component" value="Unassembled WGS sequence"/>
</dbReference>
<comment type="caution">
    <text evidence="1">The sequence shown here is derived from an EMBL/GenBank/DDBJ whole genome shotgun (WGS) entry which is preliminary data.</text>
</comment>
<feature type="non-terminal residue" evidence="1">
    <location>
        <position position="130"/>
    </location>
</feature>
<feature type="non-terminal residue" evidence="1">
    <location>
        <position position="1"/>
    </location>
</feature>
<organism evidence="1 2">
    <name type="scientific">Polarella glacialis</name>
    <name type="common">Dinoflagellate</name>
    <dbReference type="NCBI Taxonomy" id="89957"/>
    <lineage>
        <taxon>Eukaryota</taxon>
        <taxon>Sar</taxon>
        <taxon>Alveolata</taxon>
        <taxon>Dinophyceae</taxon>
        <taxon>Suessiales</taxon>
        <taxon>Suessiaceae</taxon>
        <taxon>Polarella</taxon>
    </lineage>
</organism>
<name>A0A813HKV4_POLGL</name>
<protein>
    <submittedName>
        <fullName evidence="1">Uncharacterized protein</fullName>
    </submittedName>
</protein>